<dbReference type="Pfam" id="PF01408">
    <property type="entry name" value="GFO_IDH_MocA"/>
    <property type="match status" value="1"/>
</dbReference>
<evidence type="ECO:0008006" key="5">
    <source>
        <dbReference type="Google" id="ProtNLM"/>
    </source>
</evidence>
<reference evidence="3 4" key="1">
    <citation type="submission" date="2021-11" db="EMBL/GenBank/DDBJ databases">
        <title>Black yeast isolated from Biological Soil Crust.</title>
        <authorList>
            <person name="Kurbessoian T."/>
        </authorList>
    </citation>
    <scope>NUCLEOTIDE SEQUENCE [LARGE SCALE GENOMIC DNA]</scope>
    <source>
        <strain evidence="3 4">CCFEE 5522</strain>
    </source>
</reference>
<dbReference type="Gene3D" id="3.30.360.10">
    <property type="entry name" value="Dihydrodipicolinate Reductase, domain 2"/>
    <property type="match status" value="1"/>
</dbReference>
<dbReference type="SUPFAM" id="SSF55347">
    <property type="entry name" value="Glyceraldehyde-3-phosphate dehydrogenase-like, C-terminal domain"/>
    <property type="match status" value="1"/>
</dbReference>
<dbReference type="InterPro" id="IPR004104">
    <property type="entry name" value="Gfo/Idh/MocA-like_OxRdtase_C"/>
</dbReference>
<evidence type="ECO:0000313" key="4">
    <source>
        <dbReference type="Proteomes" id="UP001324427"/>
    </source>
</evidence>
<gene>
    <name evidence="3" type="ORF">LTR36_000691</name>
</gene>
<feature type="domain" description="Gfo/Idh/MocA-like oxidoreductase N-terminal" evidence="1">
    <location>
        <begin position="7"/>
        <end position="124"/>
    </location>
</feature>
<name>A0AAV9JQM5_9PEZI</name>
<dbReference type="AlphaFoldDB" id="A0AAV9JQM5"/>
<dbReference type="SUPFAM" id="SSF51735">
    <property type="entry name" value="NAD(P)-binding Rossmann-fold domains"/>
    <property type="match status" value="1"/>
</dbReference>
<evidence type="ECO:0000259" key="2">
    <source>
        <dbReference type="Pfam" id="PF02894"/>
    </source>
</evidence>
<dbReference type="Proteomes" id="UP001324427">
    <property type="component" value="Unassembled WGS sequence"/>
</dbReference>
<proteinExistence type="predicted"/>
<evidence type="ECO:0000313" key="3">
    <source>
        <dbReference type="EMBL" id="KAK4547733.1"/>
    </source>
</evidence>
<dbReference type="GO" id="GO:0000166">
    <property type="term" value="F:nucleotide binding"/>
    <property type="evidence" value="ECO:0007669"/>
    <property type="project" value="InterPro"/>
</dbReference>
<dbReference type="InterPro" id="IPR051450">
    <property type="entry name" value="Gfo/Idh/MocA_Oxidoreductases"/>
</dbReference>
<comment type="caution">
    <text evidence="3">The sequence shown here is derived from an EMBL/GenBank/DDBJ whole genome shotgun (WGS) entry which is preliminary data.</text>
</comment>
<organism evidence="3 4">
    <name type="scientific">Oleoguttula mirabilis</name>
    <dbReference type="NCBI Taxonomy" id="1507867"/>
    <lineage>
        <taxon>Eukaryota</taxon>
        <taxon>Fungi</taxon>
        <taxon>Dikarya</taxon>
        <taxon>Ascomycota</taxon>
        <taxon>Pezizomycotina</taxon>
        <taxon>Dothideomycetes</taxon>
        <taxon>Dothideomycetidae</taxon>
        <taxon>Mycosphaerellales</taxon>
        <taxon>Teratosphaeriaceae</taxon>
        <taxon>Oleoguttula</taxon>
    </lineage>
</organism>
<keyword evidence="4" id="KW-1185">Reference proteome</keyword>
<protein>
    <recommendedName>
        <fullName evidence="5">Oxidoreductase</fullName>
    </recommendedName>
</protein>
<dbReference type="Gene3D" id="3.40.50.720">
    <property type="entry name" value="NAD(P)-binding Rossmann-like Domain"/>
    <property type="match status" value="1"/>
</dbReference>
<dbReference type="InterPro" id="IPR000683">
    <property type="entry name" value="Gfo/Idh/MocA-like_OxRdtase_N"/>
</dbReference>
<feature type="domain" description="Gfo/Idh/MocA-like oxidoreductase C-terminal" evidence="2">
    <location>
        <begin position="136"/>
        <end position="349"/>
    </location>
</feature>
<accession>A0AAV9JQM5</accession>
<dbReference type="Pfam" id="PF02894">
    <property type="entry name" value="GFO_IDH_MocA_C"/>
    <property type="match status" value="1"/>
</dbReference>
<dbReference type="EMBL" id="JAVFHQ010000010">
    <property type="protein sequence ID" value="KAK4547733.1"/>
    <property type="molecule type" value="Genomic_DNA"/>
</dbReference>
<dbReference type="InterPro" id="IPR036291">
    <property type="entry name" value="NAD(P)-bd_dom_sf"/>
</dbReference>
<dbReference type="PANTHER" id="PTHR43377:SF1">
    <property type="entry name" value="BILIVERDIN REDUCTASE A"/>
    <property type="match status" value="1"/>
</dbReference>
<evidence type="ECO:0000259" key="1">
    <source>
        <dbReference type="Pfam" id="PF01408"/>
    </source>
</evidence>
<dbReference type="PANTHER" id="PTHR43377">
    <property type="entry name" value="BILIVERDIN REDUCTASE A"/>
    <property type="match status" value="1"/>
</dbReference>
<sequence length="352" mass="37757">MEGKSIAIAVIGTGIIGPRHAKSVAECPNATLLCIVDPSPSARDVAASFDVPLFASVSEMLQGIRRPDAAIVCTPNSTHVAISKELLEAGIHVLVEKPFSTTISSGRELVESAKSSGKHLLVGHHRRFNPYTTATKRALADGIVGQVIAVSGLWATYKPPAYFRAPTEWRATTGSGGPILINLIHEVDLLQYLLGPITRVHAEQTLSQRGHEAEEGAAILLRFASGVVGTFILSDCTPSPYNFEAATGENPLFPKAGKDVYRIFGAEGTLSVGDMKVHRYGEGKEKSWTSELDESTLEVGDEIPFDEQVKHLVRVVWGEEQPRCTGEDGLRAVVVCDAIKRALIQGGAVDVE</sequence>